<dbReference type="Pfam" id="PF13855">
    <property type="entry name" value="LRR_8"/>
    <property type="match status" value="1"/>
</dbReference>
<dbReference type="InterPro" id="IPR036396">
    <property type="entry name" value="Cyt_P450_sf"/>
</dbReference>
<dbReference type="InterPro" id="IPR002182">
    <property type="entry name" value="NB-ARC"/>
</dbReference>
<dbReference type="InterPro" id="IPR001611">
    <property type="entry name" value="Leu-rich_rpt"/>
</dbReference>
<dbReference type="InterPro" id="IPR050905">
    <property type="entry name" value="Plant_NBS-LRR"/>
</dbReference>
<keyword evidence="3" id="KW-0677">Repeat</keyword>
<feature type="chain" id="PRO_5025359824" description="NB-ARC domain-containing protein" evidence="8">
    <location>
        <begin position="20"/>
        <end position="1517"/>
    </location>
</feature>
<evidence type="ECO:0000313" key="13">
    <source>
        <dbReference type="Proteomes" id="UP000436088"/>
    </source>
</evidence>
<evidence type="ECO:0000256" key="2">
    <source>
        <dbReference type="ARBA" id="ARBA00022614"/>
    </source>
</evidence>
<evidence type="ECO:0000256" key="8">
    <source>
        <dbReference type="SAM" id="SignalP"/>
    </source>
</evidence>
<feature type="domain" description="Disease resistance protein winged helix" evidence="11">
    <location>
        <begin position="950"/>
        <end position="1020"/>
    </location>
</feature>
<keyword evidence="4" id="KW-0547">Nucleotide-binding</keyword>
<dbReference type="PROSITE" id="PS51450">
    <property type="entry name" value="LRR"/>
    <property type="match status" value="1"/>
</dbReference>
<feature type="coiled-coil region" evidence="7">
    <location>
        <begin position="218"/>
        <end position="270"/>
    </location>
</feature>
<feature type="domain" description="NB-ARC" evidence="9">
    <location>
        <begin position="794"/>
        <end position="861"/>
    </location>
</feature>
<dbReference type="Gene3D" id="1.10.630.10">
    <property type="entry name" value="Cytochrome P450"/>
    <property type="match status" value="1"/>
</dbReference>
<evidence type="ECO:0000256" key="7">
    <source>
        <dbReference type="SAM" id="Coils"/>
    </source>
</evidence>
<feature type="signal peptide" evidence="8">
    <location>
        <begin position="1"/>
        <end position="19"/>
    </location>
</feature>
<keyword evidence="6" id="KW-0067">ATP-binding</keyword>
<accession>A0A6A3CCU3</accession>
<dbReference type="PANTHER" id="PTHR33463:SF187">
    <property type="entry name" value="AND NB-ARC DOMAIN DISEASE RESISTANCE PROTEIN, PUTATIVE-RELATED"/>
    <property type="match status" value="1"/>
</dbReference>
<dbReference type="InterPro" id="IPR027417">
    <property type="entry name" value="P-loop_NTPase"/>
</dbReference>
<keyword evidence="2" id="KW-0433">Leucine-rich repeat</keyword>
<dbReference type="InterPro" id="IPR042197">
    <property type="entry name" value="Apaf_helical"/>
</dbReference>
<evidence type="ECO:0000313" key="12">
    <source>
        <dbReference type="EMBL" id="KAE8725268.1"/>
    </source>
</evidence>
<evidence type="ECO:0000256" key="6">
    <source>
        <dbReference type="ARBA" id="ARBA00022840"/>
    </source>
</evidence>
<dbReference type="InterPro" id="IPR057135">
    <property type="entry name" value="At4g27190-like_LRR"/>
</dbReference>
<feature type="domain" description="NB-ARC" evidence="9">
    <location>
        <begin position="282"/>
        <end position="441"/>
    </location>
</feature>
<dbReference type="GO" id="GO:0005506">
    <property type="term" value="F:iron ion binding"/>
    <property type="evidence" value="ECO:0007669"/>
    <property type="project" value="InterPro"/>
</dbReference>
<evidence type="ECO:0000259" key="9">
    <source>
        <dbReference type="Pfam" id="PF00931"/>
    </source>
</evidence>
<dbReference type="Pfam" id="PF00560">
    <property type="entry name" value="LRR_1"/>
    <property type="match status" value="1"/>
</dbReference>
<feature type="coiled-coil region" evidence="7">
    <location>
        <begin position="668"/>
        <end position="716"/>
    </location>
</feature>
<protein>
    <recommendedName>
        <fullName evidence="14">NB-ARC domain-containing protein</fullName>
    </recommendedName>
</protein>
<dbReference type="GO" id="GO:0016705">
    <property type="term" value="F:oxidoreductase activity, acting on paired donors, with incorporation or reduction of molecular oxygen"/>
    <property type="evidence" value="ECO:0007669"/>
    <property type="project" value="InterPro"/>
</dbReference>
<comment type="caution">
    <text evidence="12">The sequence shown here is derived from an EMBL/GenBank/DDBJ whole genome shotgun (WGS) entry which is preliminary data.</text>
</comment>
<organism evidence="12 13">
    <name type="scientific">Hibiscus syriacus</name>
    <name type="common">Rose of Sharon</name>
    <dbReference type="NCBI Taxonomy" id="106335"/>
    <lineage>
        <taxon>Eukaryota</taxon>
        <taxon>Viridiplantae</taxon>
        <taxon>Streptophyta</taxon>
        <taxon>Embryophyta</taxon>
        <taxon>Tracheophyta</taxon>
        <taxon>Spermatophyta</taxon>
        <taxon>Magnoliopsida</taxon>
        <taxon>eudicotyledons</taxon>
        <taxon>Gunneridae</taxon>
        <taxon>Pentapetalae</taxon>
        <taxon>rosids</taxon>
        <taxon>malvids</taxon>
        <taxon>Malvales</taxon>
        <taxon>Malvaceae</taxon>
        <taxon>Malvoideae</taxon>
        <taxon>Hibiscus</taxon>
    </lineage>
</organism>
<dbReference type="InterPro" id="IPR003591">
    <property type="entry name" value="Leu-rich_rpt_typical-subtyp"/>
</dbReference>
<evidence type="ECO:0008006" key="14">
    <source>
        <dbReference type="Google" id="ProtNLM"/>
    </source>
</evidence>
<evidence type="ECO:0000256" key="3">
    <source>
        <dbReference type="ARBA" id="ARBA00022737"/>
    </source>
</evidence>
<evidence type="ECO:0000256" key="1">
    <source>
        <dbReference type="ARBA" id="ARBA00008894"/>
    </source>
</evidence>
<dbReference type="GO" id="GO:0004497">
    <property type="term" value="F:monooxygenase activity"/>
    <property type="evidence" value="ECO:0007669"/>
    <property type="project" value="InterPro"/>
</dbReference>
<dbReference type="Pfam" id="PF23247">
    <property type="entry name" value="LRR_RPS2"/>
    <property type="match status" value="1"/>
</dbReference>
<dbReference type="GO" id="GO:0006952">
    <property type="term" value="P:defense response"/>
    <property type="evidence" value="ECO:0007669"/>
    <property type="project" value="UniProtKB-KW"/>
</dbReference>
<dbReference type="Gene3D" id="1.10.8.430">
    <property type="entry name" value="Helical domain of apoptotic protease-activating factors"/>
    <property type="match status" value="2"/>
</dbReference>
<dbReference type="GO" id="GO:0043531">
    <property type="term" value="F:ADP binding"/>
    <property type="evidence" value="ECO:0007669"/>
    <property type="project" value="InterPro"/>
</dbReference>
<dbReference type="FunFam" id="1.10.10.10:FF:000322">
    <property type="entry name" value="Probable disease resistance protein At1g63360"/>
    <property type="match status" value="1"/>
</dbReference>
<dbReference type="Pfam" id="PF00931">
    <property type="entry name" value="NB-ARC"/>
    <property type="match status" value="2"/>
</dbReference>
<keyword evidence="5" id="KW-0611">Plant defense</keyword>
<dbReference type="SUPFAM" id="SSF52058">
    <property type="entry name" value="L domain-like"/>
    <property type="match status" value="2"/>
</dbReference>
<keyword evidence="13" id="KW-1185">Reference proteome</keyword>
<evidence type="ECO:0000256" key="5">
    <source>
        <dbReference type="ARBA" id="ARBA00022821"/>
    </source>
</evidence>
<comment type="similarity">
    <text evidence="1">Belongs to the disease resistance NB-LRR family.</text>
</comment>
<dbReference type="PANTHER" id="PTHR33463">
    <property type="entry name" value="NB-ARC DOMAIN-CONTAINING PROTEIN-RELATED"/>
    <property type="match status" value="1"/>
</dbReference>
<dbReference type="Gene3D" id="3.80.10.10">
    <property type="entry name" value="Ribonuclease Inhibitor"/>
    <property type="match status" value="3"/>
</dbReference>
<dbReference type="GO" id="GO:0020037">
    <property type="term" value="F:heme binding"/>
    <property type="evidence" value="ECO:0007669"/>
    <property type="project" value="InterPro"/>
</dbReference>
<dbReference type="Gene3D" id="3.40.50.300">
    <property type="entry name" value="P-loop containing nucleotide triphosphate hydrolases"/>
    <property type="match status" value="2"/>
</dbReference>
<dbReference type="SUPFAM" id="SSF48264">
    <property type="entry name" value="Cytochrome P450"/>
    <property type="match status" value="1"/>
</dbReference>
<gene>
    <name evidence="12" type="ORF">F3Y22_tig00009009pilonHSYRG00377</name>
</gene>
<dbReference type="InterPro" id="IPR058922">
    <property type="entry name" value="WHD_DRP"/>
</dbReference>
<evidence type="ECO:0000259" key="10">
    <source>
        <dbReference type="Pfam" id="PF23247"/>
    </source>
</evidence>
<dbReference type="InterPro" id="IPR036388">
    <property type="entry name" value="WH-like_DNA-bd_sf"/>
</dbReference>
<dbReference type="Gene3D" id="1.10.10.10">
    <property type="entry name" value="Winged helix-like DNA-binding domain superfamily/Winged helix DNA-binding domain"/>
    <property type="match status" value="1"/>
</dbReference>
<dbReference type="EMBL" id="VEPZ02000430">
    <property type="protein sequence ID" value="KAE8725268.1"/>
    <property type="molecule type" value="Genomic_DNA"/>
</dbReference>
<keyword evidence="7" id="KW-0175">Coiled coil</keyword>
<dbReference type="GO" id="GO:0005524">
    <property type="term" value="F:ATP binding"/>
    <property type="evidence" value="ECO:0007669"/>
    <property type="project" value="UniProtKB-KW"/>
</dbReference>
<name>A0A6A3CCU3_HIBSY</name>
<dbReference type="Pfam" id="PF23559">
    <property type="entry name" value="WHD_DRP"/>
    <property type="match status" value="1"/>
</dbReference>
<dbReference type="PRINTS" id="PR00364">
    <property type="entry name" value="DISEASERSIST"/>
</dbReference>
<dbReference type="SUPFAM" id="SSF52540">
    <property type="entry name" value="P-loop containing nucleoside triphosphate hydrolases"/>
    <property type="match status" value="2"/>
</dbReference>
<reference evidence="12" key="1">
    <citation type="submission" date="2019-09" db="EMBL/GenBank/DDBJ databases">
        <title>Draft genome information of white flower Hibiscus syriacus.</title>
        <authorList>
            <person name="Kim Y.-M."/>
        </authorList>
    </citation>
    <scope>NUCLEOTIDE SEQUENCE [LARGE SCALE GENOMIC DNA]</scope>
    <source>
        <strain evidence="12">YM2019G1</strain>
    </source>
</reference>
<evidence type="ECO:0000259" key="11">
    <source>
        <dbReference type="Pfam" id="PF23559"/>
    </source>
</evidence>
<sequence length="1517" mass="172977">MLVVVAYFFAWPRVPVVEGETCGDGGLAVKLGVGRRMVAQGFVRTHRFHSFLSRASHYKVAHGLVPVMNHFAKRCLVADLEDIFRRFTFDATCILVTGHDPRSLSVEFPDVLFSKALDDAEEAIFYRHVRPPWFIKLQRWLNTGQERKYGKAGQVLDDIIAEYIWQKRKDLNRGSNSTSEIVEEGVDLLTPYITEEKSIAMDFLLNKIDKQLDCHMSFDQYRNELKRKLKELNGLKEDAESIMSTELQPRKKLKAEIQIWLENVERINMDFAEKMCEAVKACAEEIWQCLMDDEVPKLGLWGMGGVGKISIMKVINKQLLKETGKFDIVIRITVSKETSIAKLQKDIASKIGVEFSGYEDETTRAGILFETLTRKRKFVMILDDLWEKVSLDKVGIPEPSAGSKLVLTTRSSDVCRQMGCRVIKVKPLMEEEAWKLFLEKVDRDILSIRGVEPIARSIARRCAGLPLGLITTASCMKGIDDISEWRNALKEFSQRQKCVPTITIPSFKGFPQLTVKMHDLLRDMALHIEESRFLVKAGTMLIESPDEQEWSKDLEKVSLMSNSLLYIPLETSPPKCPRLTTLLLSDCDIGSIPEGSPHCCCLIVVQRVFLKAHSVPAYMPLVLFDLFRQGCVISLFVVGENCLSVAMDFVLNKINKHLDDHMSFDQHMKDLKRKLKELNGTKKDTEYIMRTELQPRKKLKEEVQIWLENVERVNGEVQDLDDRIGESSALTRASHTEYLSKSTKEVEELIIQHDWSLGHGWRGKTSIMKVINNQLLKETGKFEIVIWITVSKEKGRFVMILDDLWEKVSLERIGILEPSNGSKLVLTTRSSDVCRQVGCRMIKVKPLTEEEAWTLFLEKAGRDILIIRGVKPIARSIAKRCAGLPLGVITIASCMKGIDDISEWRNALKELSLRKKSVNGFEEEVFQQLQFSFDRLKNPKLQDCFLSCALYPEDEEIEERSLIQLWIAEGLVEEMDSMRAGFDRGRAIMNRLISNCLLEVFTHSENERTIKMHDLIRDMALHIAESRVLVKTGMMLEKIPDVQEWSKDLEKVSLMRNQWLYIPLEMSPPKCPRLTTLLLSHCNIVSIPEGFFKHMDALKVLDIYRNPIKSLPISLSKCPGLTTLLLSDCRIESIPESFFDDANELKILDLSFNPIKSLPHSLSNLKNLTSLLLAYCKDLENVPSLSNLGVLKKLNLRGTNIKEIPDGMENLVSLEYLNLGYFYSLNEIPNEVLSRLCCLQDLIVGETLINGKEVGELKKLQGTLEGRFHDWHNLNMYLEACRGREEPRQYIIYVGDIGFPTFFEGARKEIVVSGCNIYTYQIVLPRDNEGLQIRECNVDCSEEYPLFSRFILFSLSSFSSLRSLKINDCRNMKKLFSPNCVPLNLQILSVEGCKQLKEIITSEVETEERGMVITEFYLPQLSLLSLWDLPELKSICSAGGVLVCDSLLQIEIVDCPKLKRMGLNLPKLDNVPPSASASANLSLSVRIIPKEWWESVEWDGPQPKSLFDPFVNSCFLI</sequence>
<dbReference type="SMART" id="SM00369">
    <property type="entry name" value="LRR_TYP"/>
    <property type="match status" value="6"/>
</dbReference>
<dbReference type="FunFam" id="3.40.50.300:FF:001091">
    <property type="entry name" value="Probable disease resistance protein At1g61300"/>
    <property type="match status" value="1"/>
</dbReference>
<dbReference type="Proteomes" id="UP000436088">
    <property type="component" value="Unassembled WGS sequence"/>
</dbReference>
<keyword evidence="8" id="KW-0732">Signal</keyword>
<evidence type="ECO:0000256" key="4">
    <source>
        <dbReference type="ARBA" id="ARBA00022741"/>
    </source>
</evidence>
<proteinExistence type="inferred from homology"/>
<dbReference type="InterPro" id="IPR032675">
    <property type="entry name" value="LRR_dom_sf"/>
</dbReference>
<feature type="domain" description="Disease resistance protein At4g27190-like leucine-rich repeats" evidence="10">
    <location>
        <begin position="1355"/>
        <end position="1460"/>
    </location>
</feature>